<dbReference type="PATRIC" id="fig|1315283.4.peg.3417"/>
<feature type="domain" description="GFO/IDH/MocA-like oxidoreductase" evidence="4">
    <location>
        <begin position="139"/>
        <end position="274"/>
    </location>
</feature>
<dbReference type="Gene3D" id="3.40.50.720">
    <property type="entry name" value="NAD(P)-binding Rossmann-like Domain"/>
    <property type="match status" value="1"/>
</dbReference>
<dbReference type="Pfam" id="PF01408">
    <property type="entry name" value="GFO_IDH_MocA"/>
    <property type="match status" value="1"/>
</dbReference>
<organism evidence="5">
    <name type="scientific">Pseudoalteromonas translucida KMM 520</name>
    <dbReference type="NCBI Taxonomy" id="1315283"/>
    <lineage>
        <taxon>Bacteria</taxon>
        <taxon>Pseudomonadati</taxon>
        <taxon>Pseudomonadota</taxon>
        <taxon>Gammaproteobacteria</taxon>
        <taxon>Alteromonadales</taxon>
        <taxon>Pseudoalteromonadaceae</taxon>
        <taxon>Pseudoalteromonas</taxon>
    </lineage>
</organism>
<keyword evidence="2" id="KW-0560">Oxidoreductase</keyword>
<dbReference type="InterPro" id="IPR055170">
    <property type="entry name" value="GFO_IDH_MocA-like_dom"/>
</dbReference>
<name>A0A0U2VB38_9GAMM</name>
<evidence type="ECO:0008006" key="7">
    <source>
        <dbReference type="Google" id="ProtNLM"/>
    </source>
</evidence>
<evidence type="ECO:0000259" key="3">
    <source>
        <dbReference type="Pfam" id="PF01408"/>
    </source>
</evidence>
<dbReference type="GO" id="GO:0000166">
    <property type="term" value="F:nucleotide binding"/>
    <property type="evidence" value="ECO:0007669"/>
    <property type="project" value="InterPro"/>
</dbReference>
<feature type="domain" description="Gfo/Idh/MocA-like oxidoreductase N-terminal" evidence="3">
    <location>
        <begin position="4"/>
        <end position="130"/>
    </location>
</feature>
<dbReference type="PANTHER" id="PTHR43818">
    <property type="entry name" value="BCDNA.GH03377"/>
    <property type="match status" value="1"/>
</dbReference>
<accession>A0A0U2VB38</accession>
<evidence type="ECO:0000313" key="6">
    <source>
        <dbReference type="Proteomes" id="UP000065261"/>
    </source>
</evidence>
<evidence type="ECO:0000256" key="1">
    <source>
        <dbReference type="ARBA" id="ARBA00022729"/>
    </source>
</evidence>
<dbReference type="KEGG" id="ptn:PTRA_b0326"/>
<dbReference type="Proteomes" id="UP000065261">
    <property type="component" value="Chromosome II"/>
</dbReference>
<reference evidence="5 6" key="1">
    <citation type="submission" date="2015-03" db="EMBL/GenBank/DDBJ databases">
        <authorList>
            <person name="Murphy D."/>
        </authorList>
    </citation>
    <scope>NUCLEOTIDE SEQUENCE [LARGE SCALE GENOMIC DNA]</scope>
    <source>
        <strain evidence="5 6">KMM 520</strain>
    </source>
</reference>
<dbReference type="InterPro" id="IPR036291">
    <property type="entry name" value="NAD(P)-bd_dom_sf"/>
</dbReference>
<dbReference type="OrthoDB" id="9774191at2"/>
<dbReference type="Pfam" id="PF22725">
    <property type="entry name" value="GFO_IDH_MocA_C3"/>
    <property type="match status" value="1"/>
</dbReference>
<dbReference type="EMBL" id="CP011035">
    <property type="protein sequence ID" value="ALS34828.1"/>
    <property type="molecule type" value="Genomic_DNA"/>
</dbReference>
<evidence type="ECO:0000313" key="5">
    <source>
        <dbReference type="EMBL" id="ALS34828.1"/>
    </source>
</evidence>
<keyword evidence="1" id="KW-0732">Signal</keyword>
<evidence type="ECO:0000259" key="4">
    <source>
        <dbReference type="Pfam" id="PF22725"/>
    </source>
</evidence>
<dbReference type="InterPro" id="IPR050463">
    <property type="entry name" value="Gfo/Idh/MocA_oxidrdct_glycsds"/>
</dbReference>
<evidence type="ECO:0000256" key="2">
    <source>
        <dbReference type="ARBA" id="ARBA00023002"/>
    </source>
</evidence>
<dbReference type="Gene3D" id="3.30.360.10">
    <property type="entry name" value="Dihydrodipicolinate Reductase, domain 2"/>
    <property type="match status" value="1"/>
</dbReference>
<gene>
    <name evidence="5" type="ORF">PTRA_b0326</name>
</gene>
<protein>
    <recommendedName>
        <fullName evidence="7">Myo-inositol 2-dehydrogenase</fullName>
    </recommendedName>
</protein>
<dbReference type="PANTHER" id="PTHR43818:SF11">
    <property type="entry name" value="BCDNA.GH03377"/>
    <property type="match status" value="1"/>
</dbReference>
<dbReference type="RefSeq" id="WP_058375154.1">
    <property type="nucleotide sequence ID" value="NZ_CP011035.1"/>
</dbReference>
<dbReference type="AlphaFoldDB" id="A0A0U2VB38"/>
<sequence>MKTIKVGLIGTGYMGKAHAIALRSVPAVFPLSARVECEMLAEVNSQLAAEKALEFGFNRSTGDWRELVNDPDIDVVDICSPNYLHKEMALAAIAAGKHVYSEKPLALNASDALEMTLAAEKAGVKTLVGFNYAKNPASQLAKEIIANGEIGEIVHFRGTHNEDYLADPQAPFSWRLKREYSGSGTLGDMGSHIINMAQYLVGDISAVNGDLQTVITKRPILGKPGEFGIVENEDQAHAMIRFANGAIGTIESSRIACGRKMGLTYVVTGTKGTIIFDQERLAELKLFIRGENTAREGFKTILIGPEHPDYKHFCISAGHGLGYNDQKIVEVRDLIQGIANDTKIWPDFRAAYEVNLVVDSIEESHNLGQWINIKASS</sequence>
<dbReference type="InterPro" id="IPR000683">
    <property type="entry name" value="Gfo/Idh/MocA-like_OxRdtase_N"/>
</dbReference>
<dbReference type="SUPFAM" id="SSF55347">
    <property type="entry name" value="Glyceraldehyde-3-phosphate dehydrogenase-like, C-terminal domain"/>
    <property type="match status" value="1"/>
</dbReference>
<proteinExistence type="predicted"/>
<dbReference type="SUPFAM" id="SSF51735">
    <property type="entry name" value="NAD(P)-binding Rossmann-fold domains"/>
    <property type="match status" value="1"/>
</dbReference>
<dbReference type="GO" id="GO:0016491">
    <property type="term" value="F:oxidoreductase activity"/>
    <property type="evidence" value="ECO:0007669"/>
    <property type="project" value="UniProtKB-KW"/>
</dbReference>